<organism evidence="2">
    <name type="scientific">Mariniphaga anaerophila</name>
    <dbReference type="NCBI Taxonomy" id="1484053"/>
    <lineage>
        <taxon>Bacteria</taxon>
        <taxon>Pseudomonadati</taxon>
        <taxon>Bacteroidota</taxon>
        <taxon>Bacteroidia</taxon>
        <taxon>Marinilabiliales</taxon>
        <taxon>Prolixibacteraceae</taxon>
        <taxon>Mariniphaga</taxon>
    </lineage>
</organism>
<dbReference type="Proteomes" id="UP000886047">
    <property type="component" value="Unassembled WGS sequence"/>
</dbReference>
<dbReference type="InterPro" id="IPR002716">
    <property type="entry name" value="PIN_dom"/>
</dbReference>
<dbReference type="Gene3D" id="3.40.50.1010">
    <property type="entry name" value="5'-nuclease"/>
    <property type="match status" value="1"/>
</dbReference>
<dbReference type="AlphaFoldDB" id="A0A831LSD2"/>
<name>A0A831LSD2_9BACT</name>
<sequence length="144" mass="16390">MMFKLFIDSDVVIDFFTDREPHANPASVLFDLNEKGTVVLYLSALSISNIYYIVRKFLGHKKALGIVETLTEMTEIVGTTKQEVLQALKNDFKDFEDSIQYSSALTINGLDAIITRNVKDYRNSKIAVMTPLNFLKMRETKAEN</sequence>
<evidence type="ECO:0000259" key="1">
    <source>
        <dbReference type="Pfam" id="PF13470"/>
    </source>
</evidence>
<dbReference type="SUPFAM" id="SSF88723">
    <property type="entry name" value="PIN domain-like"/>
    <property type="match status" value="1"/>
</dbReference>
<dbReference type="InterPro" id="IPR029060">
    <property type="entry name" value="PIN-like_dom_sf"/>
</dbReference>
<feature type="domain" description="PIN" evidence="1">
    <location>
        <begin position="5"/>
        <end position="119"/>
    </location>
</feature>
<dbReference type="EMBL" id="DSDK01000762">
    <property type="protein sequence ID" value="HDR52623.1"/>
    <property type="molecule type" value="Genomic_DNA"/>
</dbReference>
<comment type="caution">
    <text evidence="2">The sequence shown here is derived from an EMBL/GenBank/DDBJ whole genome shotgun (WGS) entry which is preliminary data.</text>
</comment>
<protein>
    <submittedName>
        <fullName evidence="2">PIN domain-containing protein</fullName>
    </submittedName>
</protein>
<proteinExistence type="predicted"/>
<gene>
    <name evidence="2" type="ORF">ENN90_13565</name>
</gene>
<accession>A0A831LSD2</accession>
<reference evidence="2" key="1">
    <citation type="journal article" date="2020" name="mSystems">
        <title>Genome- and Community-Level Interaction Insights into Carbon Utilization and Element Cycling Functions of Hydrothermarchaeota in Hydrothermal Sediment.</title>
        <authorList>
            <person name="Zhou Z."/>
            <person name="Liu Y."/>
            <person name="Xu W."/>
            <person name="Pan J."/>
            <person name="Luo Z.H."/>
            <person name="Li M."/>
        </authorList>
    </citation>
    <scope>NUCLEOTIDE SEQUENCE [LARGE SCALE GENOMIC DNA]</scope>
    <source>
        <strain evidence="2">SpSt-1217</strain>
    </source>
</reference>
<dbReference type="Pfam" id="PF13470">
    <property type="entry name" value="PIN_3"/>
    <property type="match status" value="1"/>
</dbReference>
<evidence type="ECO:0000313" key="2">
    <source>
        <dbReference type="EMBL" id="HDR52623.1"/>
    </source>
</evidence>